<keyword evidence="4" id="KW-1185">Reference proteome</keyword>
<evidence type="ECO:0000313" key="3">
    <source>
        <dbReference type="EMBL" id="PKI48862.1"/>
    </source>
</evidence>
<accession>A0A2I0IXX5</accession>
<feature type="domain" description="Retrovirus-related Pol polyprotein from transposon TNT 1-94-like beta-barrel" evidence="2">
    <location>
        <begin position="1"/>
        <end position="50"/>
    </location>
</feature>
<dbReference type="Pfam" id="PF22936">
    <property type="entry name" value="Pol_BBD"/>
    <property type="match status" value="1"/>
</dbReference>
<feature type="domain" description="Endonuclease/exonuclease/phosphatase" evidence="1">
    <location>
        <begin position="379"/>
        <end position="543"/>
    </location>
</feature>
<dbReference type="SUPFAM" id="SSF56219">
    <property type="entry name" value="DNase I-like"/>
    <property type="match status" value="1"/>
</dbReference>
<comment type="caution">
    <text evidence="3">The sequence shown here is derived from an EMBL/GenBank/DDBJ whole genome shotgun (WGS) entry which is preliminary data.</text>
</comment>
<evidence type="ECO:0000313" key="4">
    <source>
        <dbReference type="Proteomes" id="UP000233551"/>
    </source>
</evidence>
<dbReference type="EMBL" id="PGOL01002319">
    <property type="protein sequence ID" value="PKI48862.1"/>
    <property type="molecule type" value="Genomic_DNA"/>
</dbReference>
<organism evidence="3 4">
    <name type="scientific">Punica granatum</name>
    <name type="common">Pomegranate</name>
    <dbReference type="NCBI Taxonomy" id="22663"/>
    <lineage>
        <taxon>Eukaryota</taxon>
        <taxon>Viridiplantae</taxon>
        <taxon>Streptophyta</taxon>
        <taxon>Embryophyta</taxon>
        <taxon>Tracheophyta</taxon>
        <taxon>Spermatophyta</taxon>
        <taxon>Magnoliopsida</taxon>
        <taxon>eudicotyledons</taxon>
        <taxon>Gunneridae</taxon>
        <taxon>Pentapetalae</taxon>
        <taxon>rosids</taxon>
        <taxon>malvids</taxon>
        <taxon>Myrtales</taxon>
        <taxon>Lythraceae</taxon>
        <taxon>Punica</taxon>
    </lineage>
</organism>
<dbReference type="InterPro" id="IPR036691">
    <property type="entry name" value="Endo/exonu/phosph_ase_sf"/>
</dbReference>
<dbReference type="Pfam" id="PF03372">
    <property type="entry name" value="Exo_endo_phos"/>
    <property type="match status" value="1"/>
</dbReference>
<sequence length="560" mass="61025">MADGRTYHITGVGKVKIEFYNGSELILSNVRHAPGTRKNLILLGSLDDLDYKYKGQGGVLKLSEEASVVMKGCFKMGHMFCKDTTYKMVNFRVQNVGKLRKPSSLEESKDGLDLRGTRARDSGISVCNVGGLVEKVAEENPVMHGDISMQGHVQEETEANREVVRSTRDLAQKGLQNSGTSGEAQAETGFKSNKAAGEPKFAPIQRALGGLGSYVAGGLRSSQPALESSGLAAKVNAYPHSKDQMLLTPNPGNVPVSSSSMLVDGGDLDPVRPDEVGAKPPKPLDPVFNVGGSVVSAKSTVGQGDIIMPHSSSEERVPDSQLDHVTPALACQPDGSSVRLDEPMGELDIFIIVDRGLVGQQPTEYAGGLVNFLFSRVEARGFSGGIWVFWKSLVVQVPFLDRFDQALHMEVMMGRQKYLLTGVYGHSTKNIRQALWDCLDQLSSRSQAPWLVIGDFNEILDASEKRGGALFNPTLASRFREVMERCGLLDMGSSGPCFTWIGQLFTGLERIFKRLDRALCNAAWRTSFSEAAVRILHRILSDHHPILLDTSDFNVTRRGN</sequence>
<gene>
    <name evidence="3" type="ORF">CRG98_030710</name>
</gene>
<dbReference type="InterPro" id="IPR005135">
    <property type="entry name" value="Endo/exonuclease/phosphatase"/>
</dbReference>
<protein>
    <recommendedName>
        <fullName evidence="5">Endonuclease/exonuclease/phosphatase domain-containing protein</fullName>
    </recommendedName>
</protein>
<evidence type="ECO:0000259" key="1">
    <source>
        <dbReference type="Pfam" id="PF03372"/>
    </source>
</evidence>
<dbReference type="GO" id="GO:0003824">
    <property type="term" value="F:catalytic activity"/>
    <property type="evidence" value="ECO:0007669"/>
    <property type="project" value="InterPro"/>
</dbReference>
<evidence type="ECO:0000259" key="2">
    <source>
        <dbReference type="Pfam" id="PF22936"/>
    </source>
</evidence>
<dbReference type="InterPro" id="IPR054722">
    <property type="entry name" value="PolX-like_BBD"/>
</dbReference>
<name>A0A2I0IXX5_PUNGR</name>
<dbReference type="PANTHER" id="PTHR33710">
    <property type="entry name" value="BNAC02G09200D PROTEIN"/>
    <property type="match status" value="1"/>
</dbReference>
<dbReference type="Gene3D" id="3.60.10.10">
    <property type="entry name" value="Endonuclease/exonuclease/phosphatase"/>
    <property type="match status" value="1"/>
</dbReference>
<reference evidence="3 4" key="1">
    <citation type="submission" date="2017-11" db="EMBL/GenBank/DDBJ databases">
        <title>De-novo sequencing of pomegranate (Punica granatum L.) genome.</title>
        <authorList>
            <person name="Akparov Z."/>
            <person name="Amiraslanov A."/>
            <person name="Hajiyeva S."/>
            <person name="Abbasov M."/>
            <person name="Kaur K."/>
            <person name="Hamwieh A."/>
            <person name="Solovyev V."/>
            <person name="Salamov A."/>
            <person name="Braich B."/>
            <person name="Kosarev P."/>
            <person name="Mahmoud A."/>
            <person name="Hajiyev E."/>
            <person name="Babayeva S."/>
            <person name="Izzatullayeva V."/>
            <person name="Mammadov A."/>
            <person name="Mammadov A."/>
            <person name="Sharifova S."/>
            <person name="Ojaghi J."/>
            <person name="Eynullazada K."/>
            <person name="Bayramov B."/>
            <person name="Abdulazimova A."/>
            <person name="Shahmuradov I."/>
        </authorList>
    </citation>
    <scope>NUCLEOTIDE SEQUENCE [LARGE SCALE GENOMIC DNA]</scope>
    <source>
        <strain evidence="4">cv. AG2017</strain>
        <tissue evidence="3">Leaf</tissue>
    </source>
</reference>
<dbReference type="Proteomes" id="UP000233551">
    <property type="component" value="Unassembled WGS sequence"/>
</dbReference>
<dbReference type="AlphaFoldDB" id="A0A2I0IXX5"/>
<dbReference type="PANTHER" id="PTHR33710:SF77">
    <property type="entry name" value="DNASE I-LIKE SUPERFAMILY PROTEIN"/>
    <property type="match status" value="1"/>
</dbReference>
<dbReference type="STRING" id="22663.A0A2I0IXX5"/>
<proteinExistence type="predicted"/>
<evidence type="ECO:0008006" key="5">
    <source>
        <dbReference type="Google" id="ProtNLM"/>
    </source>
</evidence>